<keyword evidence="9" id="KW-1185">Reference proteome</keyword>
<evidence type="ECO:0000259" key="7">
    <source>
        <dbReference type="Pfam" id="PF12698"/>
    </source>
</evidence>
<dbReference type="RefSeq" id="WP_141817146.1">
    <property type="nucleotide sequence ID" value="NZ_BAAAIL010000003.1"/>
</dbReference>
<dbReference type="InterPro" id="IPR013525">
    <property type="entry name" value="ABC2_TM"/>
</dbReference>
<evidence type="ECO:0000256" key="4">
    <source>
        <dbReference type="ARBA" id="ARBA00023136"/>
    </source>
</evidence>
<dbReference type="OrthoDB" id="3268959at2"/>
<feature type="transmembrane region" description="Helical" evidence="6">
    <location>
        <begin position="321"/>
        <end position="340"/>
    </location>
</feature>
<proteinExistence type="predicted"/>
<dbReference type="EMBL" id="VFPU01000001">
    <property type="protein sequence ID" value="TQM95380.1"/>
    <property type="molecule type" value="Genomic_DNA"/>
</dbReference>
<keyword evidence="3 6" id="KW-1133">Transmembrane helix</keyword>
<protein>
    <submittedName>
        <fullName evidence="8">ABC-2 type transport system permease protein</fullName>
    </submittedName>
</protein>
<feature type="transmembrane region" description="Helical" evidence="6">
    <location>
        <begin position="197"/>
        <end position="220"/>
    </location>
</feature>
<evidence type="ECO:0000256" key="6">
    <source>
        <dbReference type="SAM" id="Phobius"/>
    </source>
</evidence>
<keyword evidence="4 6" id="KW-0472">Membrane</keyword>
<evidence type="ECO:0000256" key="2">
    <source>
        <dbReference type="ARBA" id="ARBA00022692"/>
    </source>
</evidence>
<feature type="compositionally biased region" description="Polar residues" evidence="5">
    <location>
        <begin position="1"/>
        <end position="19"/>
    </location>
</feature>
<organism evidence="8 9">
    <name type="scientific">Ornithinimicrobium humiphilum</name>
    <dbReference type="NCBI Taxonomy" id="125288"/>
    <lineage>
        <taxon>Bacteria</taxon>
        <taxon>Bacillati</taxon>
        <taxon>Actinomycetota</taxon>
        <taxon>Actinomycetes</taxon>
        <taxon>Micrococcales</taxon>
        <taxon>Ornithinimicrobiaceae</taxon>
        <taxon>Ornithinimicrobium</taxon>
    </lineage>
</organism>
<comment type="caution">
    <text evidence="8">The sequence shown here is derived from an EMBL/GenBank/DDBJ whole genome shotgun (WGS) entry which is preliminary data.</text>
</comment>
<keyword evidence="2 6" id="KW-0812">Transmembrane</keyword>
<name>A0A543KJX7_9MICO</name>
<dbReference type="GO" id="GO:0016020">
    <property type="term" value="C:membrane"/>
    <property type="evidence" value="ECO:0007669"/>
    <property type="project" value="UniProtKB-SubCell"/>
</dbReference>
<feature type="transmembrane region" description="Helical" evidence="6">
    <location>
        <begin position="43"/>
        <end position="65"/>
    </location>
</feature>
<dbReference type="Pfam" id="PF12698">
    <property type="entry name" value="ABC2_membrane_3"/>
    <property type="match status" value="1"/>
</dbReference>
<evidence type="ECO:0000313" key="9">
    <source>
        <dbReference type="Proteomes" id="UP000315133"/>
    </source>
</evidence>
<evidence type="ECO:0000256" key="1">
    <source>
        <dbReference type="ARBA" id="ARBA00004141"/>
    </source>
</evidence>
<feature type="transmembrane region" description="Helical" evidence="6">
    <location>
        <begin position="370"/>
        <end position="391"/>
    </location>
</feature>
<feature type="transmembrane region" description="Helical" evidence="6">
    <location>
        <begin position="257"/>
        <end position="275"/>
    </location>
</feature>
<gene>
    <name evidence="8" type="ORF">FB476_0221</name>
</gene>
<evidence type="ECO:0000256" key="3">
    <source>
        <dbReference type="ARBA" id="ARBA00022989"/>
    </source>
</evidence>
<dbReference type="PANTHER" id="PTHR43471">
    <property type="entry name" value="ABC TRANSPORTER PERMEASE"/>
    <property type="match status" value="1"/>
</dbReference>
<feature type="domain" description="ABC-2 type transporter transmembrane" evidence="7">
    <location>
        <begin position="42"/>
        <end position="391"/>
    </location>
</feature>
<comment type="subcellular location">
    <subcellularLocation>
        <location evidence="1">Membrane</location>
        <topology evidence="1">Multi-pass membrane protein</topology>
    </subcellularLocation>
</comment>
<dbReference type="GO" id="GO:0140359">
    <property type="term" value="F:ABC-type transporter activity"/>
    <property type="evidence" value="ECO:0007669"/>
    <property type="project" value="InterPro"/>
</dbReference>
<dbReference type="Proteomes" id="UP000315133">
    <property type="component" value="Unassembled WGS sequence"/>
</dbReference>
<feature type="transmembrane region" description="Helical" evidence="6">
    <location>
        <begin position="287"/>
        <end position="309"/>
    </location>
</feature>
<accession>A0A543KJX7</accession>
<reference evidence="8 9" key="1">
    <citation type="submission" date="2019-06" db="EMBL/GenBank/DDBJ databases">
        <title>Sequencing the genomes of 1000 actinobacteria strains.</title>
        <authorList>
            <person name="Klenk H.-P."/>
        </authorList>
    </citation>
    <scope>NUCLEOTIDE SEQUENCE [LARGE SCALE GENOMIC DNA]</scope>
    <source>
        <strain evidence="8 9">DSM 12362</strain>
    </source>
</reference>
<evidence type="ECO:0000313" key="8">
    <source>
        <dbReference type="EMBL" id="TQM95380.1"/>
    </source>
</evidence>
<evidence type="ECO:0000256" key="5">
    <source>
        <dbReference type="SAM" id="MobiDB-lite"/>
    </source>
</evidence>
<feature type="region of interest" description="Disordered" evidence="5">
    <location>
        <begin position="1"/>
        <end position="23"/>
    </location>
</feature>
<dbReference type="PANTHER" id="PTHR43471:SF3">
    <property type="entry name" value="ABC TRANSPORTER PERMEASE PROTEIN NATB"/>
    <property type="match status" value="1"/>
</dbReference>
<sequence>MTTVQTPATASTDPGTGQRLTPPRAPWALVAAREIRVRLSDKTFLVSTVLTVGLLLGAMVLPAILNSGGTEYTVAVTDDTAAAIVDEAATGITGLPGLSGEEETTVVAERMADRAAAEVAVVDGDVDVALVGSDGAWEVLADGEPPLTLETALAGTVQQRALEANAAAAGTTLEELTAGSQLTTVDVGEQEGMGGQMLFFLGFGFAMVFYFAAVMFGMQIASSVVEEKQSRIVEILAAAIPIRSLLLGKVLGNTLLAVGQMALIVAAALVGLTFTDLDIALPGVAEALGWYLPFFLVGFLALACVWAAAGALASRTEDLQSTTLPLTMVLVAALLGGINLEGVWREVASFVPILSTILMPIRILEGDTAWWEPALALALVVAFCALTIVLGSRLYQRALLHTSGSLTWRKALRLRD</sequence>
<dbReference type="AlphaFoldDB" id="A0A543KJX7"/>